<dbReference type="STRING" id="1095629.A0A0C9Y1P1"/>
<evidence type="ECO:0000313" key="2">
    <source>
        <dbReference type="Proteomes" id="UP000054477"/>
    </source>
</evidence>
<sequence length="186" mass="21402">MGEKLLRRRLIHYHYVLSMTVYNRVHHKGLVYPFGNFCRRIFNYATPSWALIEMVDGWERFAKDGTPCPAVFTPDVRNAAVKLGKELETAVENERMLRNLAGYGRETWVPVAEHEKAMASGQQMKRKMLEVYSEDEVMTDEKRALIVACFGHAGPWKIWAKWSSRTVLVSFPESKYLDSTLSLANG</sequence>
<dbReference type="AlphaFoldDB" id="A0A0C9Y1P1"/>
<dbReference type="OrthoDB" id="2831558at2759"/>
<dbReference type="EMBL" id="KN838574">
    <property type="protein sequence ID" value="KIK03947.1"/>
    <property type="molecule type" value="Genomic_DNA"/>
</dbReference>
<evidence type="ECO:0000313" key="1">
    <source>
        <dbReference type="EMBL" id="KIK03947.1"/>
    </source>
</evidence>
<gene>
    <name evidence="1" type="ORF">K443DRAFT_121179</name>
</gene>
<keyword evidence="2" id="KW-1185">Reference proteome</keyword>
<dbReference type="Proteomes" id="UP000054477">
    <property type="component" value="Unassembled WGS sequence"/>
</dbReference>
<name>A0A0C9Y1P1_9AGAR</name>
<accession>A0A0C9Y1P1</accession>
<reference evidence="1 2" key="1">
    <citation type="submission" date="2014-04" db="EMBL/GenBank/DDBJ databases">
        <authorList>
            <consortium name="DOE Joint Genome Institute"/>
            <person name="Kuo A."/>
            <person name="Kohler A."/>
            <person name="Nagy L.G."/>
            <person name="Floudas D."/>
            <person name="Copeland A."/>
            <person name="Barry K.W."/>
            <person name="Cichocki N."/>
            <person name="Veneault-Fourrey C."/>
            <person name="LaButti K."/>
            <person name="Lindquist E.A."/>
            <person name="Lipzen A."/>
            <person name="Lundell T."/>
            <person name="Morin E."/>
            <person name="Murat C."/>
            <person name="Sun H."/>
            <person name="Tunlid A."/>
            <person name="Henrissat B."/>
            <person name="Grigoriev I.V."/>
            <person name="Hibbett D.S."/>
            <person name="Martin F."/>
            <person name="Nordberg H.P."/>
            <person name="Cantor M.N."/>
            <person name="Hua S.X."/>
        </authorList>
    </citation>
    <scope>NUCLEOTIDE SEQUENCE [LARGE SCALE GENOMIC DNA]</scope>
    <source>
        <strain evidence="1 2">LaAM-08-1</strain>
    </source>
</reference>
<protein>
    <submittedName>
        <fullName evidence="1">Uncharacterized protein</fullName>
    </submittedName>
</protein>
<reference evidence="2" key="2">
    <citation type="submission" date="2015-01" db="EMBL/GenBank/DDBJ databases">
        <title>Evolutionary Origins and Diversification of the Mycorrhizal Mutualists.</title>
        <authorList>
            <consortium name="DOE Joint Genome Institute"/>
            <consortium name="Mycorrhizal Genomics Consortium"/>
            <person name="Kohler A."/>
            <person name="Kuo A."/>
            <person name="Nagy L.G."/>
            <person name="Floudas D."/>
            <person name="Copeland A."/>
            <person name="Barry K.W."/>
            <person name="Cichocki N."/>
            <person name="Veneault-Fourrey C."/>
            <person name="LaButti K."/>
            <person name="Lindquist E.A."/>
            <person name="Lipzen A."/>
            <person name="Lundell T."/>
            <person name="Morin E."/>
            <person name="Murat C."/>
            <person name="Riley R."/>
            <person name="Ohm R."/>
            <person name="Sun H."/>
            <person name="Tunlid A."/>
            <person name="Henrissat B."/>
            <person name="Grigoriev I.V."/>
            <person name="Hibbett D.S."/>
            <person name="Martin F."/>
        </authorList>
    </citation>
    <scope>NUCLEOTIDE SEQUENCE [LARGE SCALE GENOMIC DNA]</scope>
    <source>
        <strain evidence="2">LaAM-08-1</strain>
    </source>
</reference>
<organism evidence="1 2">
    <name type="scientific">Laccaria amethystina LaAM-08-1</name>
    <dbReference type="NCBI Taxonomy" id="1095629"/>
    <lineage>
        <taxon>Eukaryota</taxon>
        <taxon>Fungi</taxon>
        <taxon>Dikarya</taxon>
        <taxon>Basidiomycota</taxon>
        <taxon>Agaricomycotina</taxon>
        <taxon>Agaricomycetes</taxon>
        <taxon>Agaricomycetidae</taxon>
        <taxon>Agaricales</taxon>
        <taxon>Agaricineae</taxon>
        <taxon>Hydnangiaceae</taxon>
        <taxon>Laccaria</taxon>
    </lineage>
</organism>
<proteinExistence type="predicted"/>
<dbReference type="HOGENOM" id="CLU_1454644_0_0_1"/>